<name>D8T9H6_SELML</name>
<dbReference type="HOGENOM" id="CLU_002706_0_0_1"/>
<dbReference type="KEGG" id="smo:SELMODRAFT_72059"/>
<organism evidence="4">
    <name type="scientific">Selaginella moellendorffii</name>
    <name type="common">Spikemoss</name>
    <dbReference type="NCBI Taxonomy" id="88036"/>
    <lineage>
        <taxon>Eukaryota</taxon>
        <taxon>Viridiplantae</taxon>
        <taxon>Streptophyta</taxon>
        <taxon>Embryophyta</taxon>
        <taxon>Tracheophyta</taxon>
        <taxon>Lycopodiopsida</taxon>
        <taxon>Selaginellales</taxon>
        <taxon>Selaginellaceae</taxon>
        <taxon>Selaginella</taxon>
    </lineage>
</organism>
<dbReference type="Pfam" id="PF13041">
    <property type="entry name" value="PPR_2"/>
    <property type="match status" value="1"/>
</dbReference>
<dbReference type="EMBL" id="GL377695">
    <property type="protein sequence ID" value="EFJ06747.1"/>
    <property type="molecule type" value="Genomic_DNA"/>
</dbReference>
<feature type="repeat" description="PPR" evidence="2">
    <location>
        <begin position="31"/>
        <end position="65"/>
    </location>
</feature>
<dbReference type="NCBIfam" id="TIGR00756">
    <property type="entry name" value="PPR"/>
    <property type="match status" value="3"/>
</dbReference>
<dbReference type="OMA" id="KELPICK"/>
<dbReference type="PANTHER" id="PTHR47926">
    <property type="entry name" value="PENTATRICOPEPTIDE REPEAT-CONTAINING PROTEIN"/>
    <property type="match status" value="1"/>
</dbReference>
<dbReference type="eggNOG" id="KOG4197">
    <property type="taxonomic scope" value="Eukaryota"/>
</dbReference>
<evidence type="ECO:0000313" key="3">
    <source>
        <dbReference type="EMBL" id="EFJ06747.1"/>
    </source>
</evidence>
<dbReference type="STRING" id="88036.D8T9H6"/>
<dbReference type="Gramene" id="EFJ06747">
    <property type="protein sequence ID" value="EFJ06747"/>
    <property type="gene ID" value="SELMODRAFT_72059"/>
</dbReference>
<evidence type="ECO:0000256" key="1">
    <source>
        <dbReference type="ARBA" id="ARBA00022737"/>
    </source>
</evidence>
<dbReference type="GO" id="GO:0003723">
    <property type="term" value="F:RNA binding"/>
    <property type="evidence" value="ECO:0007669"/>
    <property type="project" value="InterPro"/>
</dbReference>
<dbReference type="Gene3D" id="1.25.40.10">
    <property type="entry name" value="Tetratricopeptide repeat domain"/>
    <property type="match status" value="1"/>
</dbReference>
<feature type="non-terminal residue" evidence="3">
    <location>
        <position position="1"/>
    </location>
</feature>
<dbReference type="InParanoid" id="D8T9H6"/>
<feature type="non-terminal residue" evidence="3">
    <location>
        <position position="181"/>
    </location>
</feature>
<evidence type="ECO:0000313" key="4">
    <source>
        <dbReference type="Proteomes" id="UP000001514"/>
    </source>
</evidence>
<sequence length="181" mass="19239">PELGSSLVSFYGKCGGLDEAMNIFQGMEARDTVLYTAVVAAHADNGQLDLAMEYLQAMELEGNSPDQVTFKAAVSACAHAGMLDDGLALFGAMLHNYSITPTLEMYSCIIDVLARAGKLRDVEQLIRSMPFEPDAAAWTSVLSACRVDGGSENRDLGLRAAQRAAGLSPTDSAPYVMLANL</sequence>
<reference evidence="3 4" key="1">
    <citation type="journal article" date="2011" name="Science">
        <title>The Selaginella genome identifies genetic changes associated with the evolution of vascular plants.</title>
        <authorList>
            <person name="Banks J.A."/>
            <person name="Nishiyama T."/>
            <person name="Hasebe M."/>
            <person name="Bowman J.L."/>
            <person name="Gribskov M."/>
            <person name="dePamphilis C."/>
            <person name="Albert V.A."/>
            <person name="Aono N."/>
            <person name="Aoyama T."/>
            <person name="Ambrose B.A."/>
            <person name="Ashton N.W."/>
            <person name="Axtell M.J."/>
            <person name="Barker E."/>
            <person name="Barker M.S."/>
            <person name="Bennetzen J.L."/>
            <person name="Bonawitz N.D."/>
            <person name="Chapple C."/>
            <person name="Cheng C."/>
            <person name="Correa L.G."/>
            <person name="Dacre M."/>
            <person name="DeBarry J."/>
            <person name="Dreyer I."/>
            <person name="Elias M."/>
            <person name="Engstrom E.M."/>
            <person name="Estelle M."/>
            <person name="Feng L."/>
            <person name="Finet C."/>
            <person name="Floyd S.K."/>
            <person name="Frommer W.B."/>
            <person name="Fujita T."/>
            <person name="Gramzow L."/>
            <person name="Gutensohn M."/>
            <person name="Harholt J."/>
            <person name="Hattori M."/>
            <person name="Heyl A."/>
            <person name="Hirai T."/>
            <person name="Hiwatashi Y."/>
            <person name="Ishikawa M."/>
            <person name="Iwata M."/>
            <person name="Karol K.G."/>
            <person name="Koehler B."/>
            <person name="Kolukisaoglu U."/>
            <person name="Kubo M."/>
            <person name="Kurata T."/>
            <person name="Lalonde S."/>
            <person name="Li K."/>
            <person name="Li Y."/>
            <person name="Litt A."/>
            <person name="Lyons E."/>
            <person name="Manning G."/>
            <person name="Maruyama T."/>
            <person name="Michael T.P."/>
            <person name="Mikami K."/>
            <person name="Miyazaki S."/>
            <person name="Morinaga S."/>
            <person name="Murata T."/>
            <person name="Mueller-Roeber B."/>
            <person name="Nelson D.R."/>
            <person name="Obara M."/>
            <person name="Oguri Y."/>
            <person name="Olmstead R.G."/>
            <person name="Onodera N."/>
            <person name="Petersen B.L."/>
            <person name="Pils B."/>
            <person name="Prigge M."/>
            <person name="Rensing S.A."/>
            <person name="Riano-Pachon D.M."/>
            <person name="Roberts A.W."/>
            <person name="Sato Y."/>
            <person name="Scheller H.V."/>
            <person name="Schulz B."/>
            <person name="Schulz C."/>
            <person name="Shakirov E.V."/>
            <person name="Shibagaki N."/>
            <person name="Shinohara N."/>
            <person name="Shippen D.E."/>
            <person name="Soerensen I."/>
            <person name="Sotooka R."/>
            <person name="Sugimoto N."/>
            <person name="Sugita M."/>
            <person name="Sumikawa N."/>
            <person name="Tanurdzic M."/>
            <person name="Theissen G."/>
            <person name="Ulvskov P."/>
            <person name="Wakazuki S."/>
            <person name="Weng J.K."/>
            <person name="Willats W.W."/>
            <person name="Wipf D."/>
            <person name="Wolf P.G."/>
            <person name="Yang L."/>
            <person name="Zimmer A.D."/>
            <person name="Zhu Q."/>
            <person name="Mitros T."/>
            <person name="Hellsten U."/>
            <person name="Loque D."/>
            <person name="Otillar R."/>
            <person name="Salamov A."/>
            <person name="Schmutz J."/>
            <person name="Shapiro H."/>
            <person name="Lindquist E."/>
            <person name="Lucas S."/>
            <person name="Rokhsar D."/>
            <person name="Grigoriev I.V."/>
        </authorList>
    </citation>
    <scope>NUCLEOTIDE SEQUENCE [LARGE SCALE GENOMIC DNA]</scope>
</reference>
<dbReference type="FunFam" id="1.25.40.10:FF:000158">
    <property type="entry name" value="pentatricopeptide repeat-containing protein At2g33680"/>
    <property type="match status" value="1"/>
</dbReference>
<dbReference type="PANTHER" id="PTHR47926:SF533">
    <property type="entry name" value="DYW DOMAIN-CONTAINING PROTEIN"/>
    <property type="match status" value="1"/>
</dbReference>
<dbReference type="GO" id="GO:0009451">
    <property type="term" value="P:RNA modification"/>
    <property type="evidence" value="ECO:0007669"/>
    <property type="project" value="InterPro"/>
</dbReference>
<keyword evidence="1" id="KW-0677">Repeat</keyword>
<evidence type="ECO:0008006" key="5">
    <source>
        <dbReference type="Google" id="ProtNLM"/>
    </source>
</evidence>
<protein>
    <recommendedName>
        <fullName evidence="5">Pentacotripeptide-repeat region of PRORP domain-containing protein</fullName>
    </recommendedName>
</protein>
<dbReference type="InterPro" id="IPR046960">
    <property type="entry name" value="PPR_At4g14850-like_plant"/>
</dbReference>
<dbReference type="InterPro" id="IPR011990">
    <property type="entry name" value="TPR-like_helical_dom_sf"/>
</dbReference>
<dbReference type="AlphaFoldDB" id="D8T9H6"/>
<dbReference type="GO" id="GO:0048731">
    <property type="term" value="P:system development"/>
    <property type="evidence" value="ECO:0007669"/>
    <property type="project" value="UniProtKB-ARBA"/>
</dbReference>
<dbReference type="PROSITE" id="PS51375">
    <property type="entry name" value="PPR"/>
    <property type="match status" value="1"/>
</dbReference>
<keyword evidence="4" id="KW-1185">Reference proteome</keyword>
<evidence type="ECO:0000256" key="2">
    <source>
        <dbReference type="PROSITE-ProRule" id="PRU00708"/>
    </source>
</evidence>
<dbReference type="Proteomes" id="UP000001514">
    <property type="component" value="Unassembled WGS sequence"/>
</dbReference>
<dbReference type="InterPro" id="IPR002885">
    <property type="entry name" value="PPR_rpt"/>
</dbReference>
<dbReference type="Pfam" id="PF01535">
    <property type="entry name" value="PPR"/>
    <property type="match status" value="1"/>
</dbReference>
<accession>D8T9H6</accession>
<proteinExistence type="predicted"/>
<gene>
    <name evidence="3" type="ORF">SELMODRAFT_72059</name>
</gene>